<dbReference type="Gene3D" id="1.20.58.480">
    <property type="match status" value="1"/>
</dbReference>
<keyword evidence="4 5" id="KW-0349">Heme</keyword>
<evidence type="ECO:0000256" key="1">
    <source>
        <dbReference type="ARBA" id="ARBA00007119"/>
    </source>
</evidence>
<evidence type="ECO:0000256" key="5">
    <source>
        <dbReference type="RuleBase" id="RU369119"/>
    </source>
</evidence>
<dbReference type="OrthoDB" id="540174at2759"/>
<gene>
    <name evidence="6" type="ORF">BP5553_05723</name>
</gene>
<name>A0A370TLH5_9HELO</name>
<evidence type="ECO:0000313" key="6">
    <source>
        <dbReference type="EMBL" id="RDL36371.1"/>
    </source>
</evidence>
<dbReference type="Pfam" id="PF01231">
    <property type="entry name" value="IDO"/>
    <property type="match status" value="1"/>
</dbReference>
<feature type="binding site" description="proximal binding residue" evidence="4">
    <location>
        <position position="351"/>
    </location>
    <ligand>
        <name>heme b</name>
        <dbReference type="ChEBI" id="CHEBI:60344"/>
    </ligand>
    <ligandPart>
        <name>Fe</name>
        <dbReference type="ChEBI" id="CHEBI:18248"/>
    </ligandPart>
</feature>
<dbReference type="STRING" id="2656787.A0A370TLH5"/>
<comment type="caution">
    <text evidence="6">The sequence shown here is derived from an EMBL/GenBank/DDBJ whole genome shotgun (WGS) entry which is preliminary data.</text>
</comment>
<comment type="function">
    <text evidence="5">Produces N-formyl-kynurenine through the oxidation of tryptophan.</text>
</comment>
<dbReference type="GO" id="GO:0019441">
    <property type="term" value="P:L-tryptophan catabolic process to kynurenine"/>
    <property type="evidence" value="ECO:0007669"/>
    <property type="project" value="UniProtKB-UniRule"/>
</dbReference>
<dbReference type="EMBL" id="NPIC01000004">
    <property type="protein sequence ID" value="RDL36371.1"/>
    <property type="molecule type" value="Genomic_DNA"/>
</dbReference>
<reference evidence="6 7" key="1">
    <citation type="journal article" date="2018" name="IMA Fungus">
        <title>IMA Genome-F 9: Draft genome sequence of Annulohypoxylon stygium, Aspergillus mulundensis, Berkeleyomyces basicola (syn. Thielaviopsis basicola), Ceratocystis smalleyi, two Cercospora beticola strains, Coleophoma cylindrospora, Fusarium fracticaudum, Phialophora cf. hyalina, and Morchella septimelata.</title>
        <authorList>
            <person name="Wingfield B.D."/>
            <person name="Bills G.F."/>
            <person name="Dong Y."/>
            <person name="Huang W."/>
            <person name="Nel W.J."/>
            <person name="Swalarsk-Parry B.S."/>
            <person name="Vaghefi N."/>
            <person name="Wilken P.M."/>
            <person name="An Z."/>
            <person name="de Beer Z.W."/>
            <person name="De Vos L."/>
            <person name="Chen L."/>
            <person name="Duong T.A."/>
            <person name="Gao Y."/>
            <person name="Hammerbacher A."/>
            <person name="Kikkert J.R."/>
            <person name="Li Y."/>
            <person name="Li H."/>
            <person name="Li K."/>
            <person name="Li Q."/>
            <person name="Liu X."/>
            <person name="Ma X."/>
            <person name="Naidoo K."/>
            <person name="Pethybridge S.J."/>
            <person name="Sun J."/>
            <person name="Steenkamp E.T."/>
            <person name="van der Nest M.A."/>
            <person name="van Wyk S."/>
            <person name="Wingfield M.J."/>
            <person name="Xiong C."/>
            <person name="Yue Q."/>
            <person name="Zhang X."/>
        </authorList>
    </citation>
    <scope>NUCLEOTIDE SEQUENCE [LARGE SCALE GENOMIC DNA]</scope>
    <source>
        <strain evidence="6 7">BP 5553</strain>
    </source>
</reference>
<dbReference type="GeneID" id="43598572"/>
<dbReference type="SUPFAM" id="SSF140959">
    <property type="entry name" value="Indolic compounds 2,3-dioxygenase-like"/>
    <property type="match status" value="1"/>
</dbReference>
<dbReference type="GO" id="GO:0046872">
    <property type="term" value="F:metal ion binding"/>
    <property type="evidence" value="ECO:0007669"/>
    <property type="project" value="UniProtKB-UniRule"/>
</dbReference>
<dbReference type="PROSITE" id="PS00876">
    <property type="entry name" value="IDO_1"/>
    <property type="match status" value="1"/>
</dbReference>
<dbReference type="GO" id="GO:0005737">
    <property type="term" value="C:cytoplasm"/>
    <property type="evidence" value="ECO:0007669"/>
    <property type="project" value="TreeGrafter"/>
</dbReference>
<keyword evidence="5 6" id="KW-0223">Dioxygenase</keyword>
<comment type="catalytic activity">
    <reaction evidence="5">
        <text>L-tryptophan + O2 = N-formyl-L-kynurenine</text>
        <dbReference type="Rhea" id="RHEA:24536"/>
        <dbReference type="ChEBI" id="CHEBI:15379"/>
        <dbReference type="ChEBI" id="CHEBI:57912"/>
        <dbReference type="ChEBI" id="CHEBI:58629"/>
    </reaction>
</comment>
<dbReference type="PANTHER" id="PTHR28657">
    <property type="entry name" value="INDOLEAMINE 2,3-DIOXYGENASE"/>
    <property type="match status" value="1"/>
</dbReference>
<dbReference type="AlphaFoldDB" id="A0A370TLH5"/>
<evidence type="ECO:0000256" key="3">
    <source>
        <dbReference type="ARBA" id="ARBA00023004"/>
    </source>
</evidence>
<dbReference type="GO" id="GO:0033754">
    <property type="term" value="F:indoleamine 2,3-dioxygenase activity"/>
    <property type="evidence" value="ECO:0007669"/>
    <property type="project" value="UniProtKB-EC"/>
</dbReference>
<organism evidence="6 7">
    <name type="scientific">Venustampulla echinocandica</name>
    <dbReference type="NCBI Taxonomy" id="2656787"/>
    <lineage>
        <taxon>Eukaryota</taxon>
        <taxon>Fungi</taxon>
        <taxon>Dikarya</taxon>
        <taxon>Ascomycota</taxon>
        <taxon>Pezizomycotina</taxon>
        <taxon>Leotiomycetes</taxon>
        <taxon>Helotiales</taxon>
        <taxon>Pleuroascaceae</taxon>
        <taxon>Venustampulla</taxon>
    </lineage>
</organism>
<evidence type="ECO:0000256" key="2">
    <source>
        <dbReference type="ARBA" id="ARBA00022723"/>
    </source>
</evidence>
<keyword evidence="7" id="KW-1185">Reference proteome</keyword>
<dbReference type="InterPro" id="IPR000898">
    <property type="entry name" value="Indolamine_dOase"/>
</dbReference>
<dbReference type="PANTHER" id="PTHR28657:SF10">
    <property type="entry name" value="INDOLEAMINE 2,3-DIOXYGENASE"/>
    <property type="match status" value="1"/>
</dbReference>
<dbReference type="Proteomes" id="UP000254866">
    <property type="component" value="Unassembled WGS sequence"/>
</dbReference>
<sequence>MLPPSSTHLAEFEISSRNGFLPDQPPLQKLDDTYYASWEAIIGDLPGLLNSSSLRNEVDHLPILSTSRLRSEREWQRAYLILSFVTHAYIWEAPGPSERLPPSISVPFLKVSSHLQLPPTATYAALSLWNFKSSNTDCDLSRIEDLQVLHTFTGTQDEEWFYLISVAIEAQGAEAIPLMLNAIDAVESDNSPMVIAALKEFSYLIRKISLLLKRMHEKCSPEIFYNEIRPYFAGSKNMGLAGLPNGVFYDEGEGNGQWQQYSGGSNAQSSLIQFFDIVLGVEHFDVKGTKGSKHGFLRQMRSYMPGPHCSFLEHLESIANIRAYAEQTAVPEVTEAYNFAVKELESFRDIHIQIVARYIIMPSRQHVSTGHRGVNLAIASANPDVRKDLHGTGGTELMPFLRQSRDETRAAALS</sequence>
<dbReference type="EC" id="1.13.11.52" evidence="5"/>
<protein>
    <recommendedName>
        <fullName evidence="5">Indoleamine 2,3-dioxygenase</fullName>
        <ecNumber evidence="5">1.13.11.52</ecNumber>
    </recommendedName>
</protein>
<keyword evidence="3 4" id="KW-0408">Iron</keyword>
<keyword evidence="5" id="KW-0560">Oxidoreductase</keyword>
<proteinExistence type="inferred from homology"/>
<accession>A0A370TLH5</accession>
<evidence type="ECO:0000256" key="4">
    <source>
        <dbReference type="PIRSR" id="PIRSR600898-1"/>
    </source>
</evidence>
<dbReference type="GO" id="GO:0034354">
    <property type="term" value="P:'de novo' NAD+ biosynthetic process from L-tryptophan"/>
    <property type="evidence" value="ECO:0007669"/>
    <property type="project" value="TreeGrafter"/>
</dbReference>
<comment type="similarity">
    <text evidence="1 5">Belongs to the indoleamine 2,3-dioxygenase family.</text>
</comment>
<dbReference type="RefSeq" id="XP_031869027.1">
    <property type="nucleotide sequence ID" value="XM_032014346.1"/>
</dbReference>
<keyword evidence="2 4" id="KW-0479">Metal-binding</keyword>
<dbReference type="FunFam" id="1.20.58.480:FF:000004">
    <property type="entry name" value="Indoleamine 2,3-dioxygenase subfamily"/>
    <property type="match status" value="1"/>
</dbReference>
<dbReference type="InterPro" id="IPR037217">
    <property type="entry name" value="Trp/Indoleamine_2_3_dOase-like"/>
</dbReference>
<dbReference type="GO" id="GO:0020037">
    <property type="term" value="F:heme binding"/>
    <property type="evidence" value="ECO:0007669"/>
    <property type="project" value="UniProtKB-UniRule"/>
</dbReference>
<evidence type="ECO:0000313" key="7">
    <source>
        <dbReference type="Proteomes" id="UP000254866"/>
    </source>
</evidence>